<evidence type="ECO:0000256" key="1">
    <source>
        <dbReference type="SAM" id="Phobius"/>
    </source>
</evidence>
<evidence type="ECO:0008006" key="3">
    <source>
        <dbReference type="Google" id="ProtNLM"/>
    </source>
</evidence>
<keyword evidence="1" id="KW-1133">Transmembrane helix</keyword>
<reference evidence="2" key="1">
    <citation type="submission" date="2024-06" db="EMBL/GenBank/DDBJ databases">
        <title>Intestivirid acquisition increases across infancy in a wild primate population.</title>
        <authorList>
            <person name="Schneider-Creas I.A."/>
            <person name="Moya I.L."/>
            <person name="Chiou K.L."/>
            <person name="Baniel A."/>
            <person name="Azanaw Haile A."/>
            <person name="Kebede F."/>
            <person name="Abebe B."/>
            <person name="Snyder-Mackler N."/>
            <person name="Varsani A."/>
        </authorList>
    </citation>
    <scope>NUCLEOTIDE SEQUENCE</scope>
    <source>
        <strain evidence="2">Int_RNL_2018_0288_CRY</strain>
    </source>
</reference>
<keyword evidence="1" id="KW-0472">Membrane</keyword>
<proteinExistence type="predicted"/>
<protein>
    <recommendedName>
        <fullName evidence="3">Spike protein/glycoprotein</fullName>
    </recommendedName>
</protein>
<organism evidence="2">
    <name type="scientific">Geladintestivirus 2</name>
    <dbReference type="NCBI Taxonomy" id="3233134"/>
    <lineage>
        <taxon>Viruses</taxon>
        <taxon>Duplodnaviria</taxon>
        <taxon>Heunggongvirae</taxon>
        <taxon>Uroviricota</taxon>
        <taxon>Caudoviricetes</taxon>
        <taxon>Crassvirales</taxon>
    </lineage>
</organism>
<accession>A0AAU8MM20</accession>
<evidence type="ECO:0000313" key="2">
    <source>
        <dbReference type="EMBL" id="XCO00569.1"/>
    </source>
</evidence>
<feature type="transmembrane region" description="Helical" evidence="1">
    <location>
        <begin position="20"/>
        <end position="47"/>
    </location>
</feature>
<name>A0AAU8MM20_9CAUD</name>
<dbReference type="EMBL" id="PP965500">
    <property type="protein sequence ID" value="XCO00569.1"/>
    <property type="molecule type" value="Genomic_DNA"/>
</dbReference>
<sequence>MIPDSKGNSAPSSSLDPNMLFASMMNGGGTGFGNGNWMWVLFLFFLYPLMRNGFWGNNGSSDGLGSLGNLVNNDAGRELLMQAINRNGDAIGNLANMFNTSTDIIQQALCGINNSITKLSGQVGMSGQQVINAIQQGNMGIASQLAECCCNIRTAVTQSNYENQIATLQQTQVLNTGLRDVTSAVTRGFCDTAYSFRDQTCQLGSAIQGSTQTIKDTTNQQTTAIIAKLDSMERNAMQSKIDGLTEANSTLRTQLNLEHQNAITAQAIASAVNPINAQLAEIKNSQPNTVTVPYYPFNIVPSCNCGANTYGTSCGTNCANKFWY</sequence>
<keyword evidence="1" id="KW-0812">Transmembrane</keyword>